<dbReference type="GO" id="GO:0006417">
    <property type="term" value="P:regulation of translation"/>
    <property type="evidence" value="ECO:0007669"/>
    <property type="project" value="EnsemblFungi"/>
</dbReference>
<protein>
    <recommendedName>
        <fullName evidence="5">Protein-lysine N-methyltransferase EFM4</fullName>
        <ecNumber evidence="5">2.1.1.-</ecNumber>
    </recommendedName>
    <alternativeName>
        <fullName evidence="5">Elongation factor methyltransferase 4</fullName>
    </alternativeName>
</protein>
<keyword evidence="9" id="KW-1185">Reference proteome</keyword>
<keyword evidence="1 5" id="KW-0963">Cytoplasm</keyword>
<dbReference type="EC" id="2.1.1.-" evidence="5"/>
<evidence type="ECO:0000313" key="8">
    <source>
        <dbReference type="EMBL" id="KXS17621.1"/>
    </source>
</evidence>
<evidence type="ECO:0000259" key="7">
    <source>
        <dbReference type="Pfam" id="PF13847"/>
    </source>
</evidence>
<comment type="subcellular location">
    <subcellularLocation>
        <location evidence="5">Cytoplasm</location>
    </subcellularLocation>
</comment>
<dbReference type="Proteomes" id="UP000070544">
    <property type="component" value="Unassembled WGS sequence"/>
</dbReference>
<dbReference type="PANTHER" id="PTHR12843:SF5">
    <property type="entry name" value="EEF1A LYSINE METHYLTRANSFERASE 2"/>
    <property type="match status" value="1"/>
</dbReference>
<keyword evidence="5" id="KW-0813">Transport</keyword>
<evidence type="ECO:0000256" key="3">
    <source>
        <dbReference type="ARBA" id="ARBA00022679"/>
    </source>
</evidence>
<comment type="similarity">
    <text evidence="5">Belongs to the class I-like SAM-binding methyltransferase superfamily. EFM4 family.</text>
</comment>
<dbReference type="PANTHER" id="PTHR12843">
    <property type="entry name" value="PROTEIN-LYSINE N-METHYLTRANSFERASE METTL10"/>
    <property type="match status" value="1"/>
</dbReference>
<dbReference type="AlphaFoldDB" id="A0A139ALF9"/>
<keyword evidence="4 5" id="KW-0949">S-adenosyl-L-methionine</keyword>
<dbReference type="GO" id="GO:0032259">
    <property type="term" value="P:methylation"/>
    <property type="evidence" value="ECO:0007669"/>
    <property type="project" value="UniProtKB-KW"/>
</dbReference>
<feature type="domain" description="Methyltransferase" evidence="7">
    <location>
        <begin position="69"/>
        <end position="218"/>
    </location>
</feature>
<dbReference type="EMBL" id="KQ965746">
    <property type="protein sequence ID" value="KXS17621.1"/>
    <property type="molecule type" value="Genomic_DNA"/>
</dbReference>
<dbReference type="OMA" id="PTPSFQF"/>
<keyword evidence="3 5" id="KW-0808">Transferase</keyword>
<dbReference type="InterPro" id="IPR025714">
    <property type="entry name" value="Methyltranfer_dom"/>
</dbReference>
<organism evidence="8 9">
    <name type="scientific">Gonapodya prolifera (strain JEL478)</name>
    <name type="common">Monoblepharis prolifera</name>
    <dbReference type="NCBI Taxonomy" id="1344416"/>
    <lineage>
        <taxon>Eukaryota</taxon>
        <taxon>Fungi</taxon>
        <taxon>Fungi incertae sedis</taxon>
        <taxon>Chytridiomycota</taxon>
        <taxon>Chytridiomycota incertae sedis</taxon>
        <taxon>Monoblepharidomycetes</taxon>
        <taxon>Monoblepharidales</taxon>
        <taxon>Gonapodyaceae</taxon>
        <taxon>Gonapodya</taxon>
    </lineage>
</organism>
<dbReference type="InterPro" id="IPR029063">
    <property type="entry name" value="SAM-dependent_MTases_sf"/>
</dbReference>
<dbReference type="Pfam" id="PF13847">
    <property type="entry name" value="Methyltransf_31"/>
    <property type="match status" value="1"/>
</dbReference>
<evidence type="ECO:0000256" key="1">
    <source>
        <dbReference type="ARBA" id="ARBA00022490"/>
    </source>
</evidence>
<dbReference type="GO" id="GO:0016192">
    <property type="term" value="P:vesicle-mediated transport"/>
    <property type="evidence" value="ECO:0007669"/>
    <property type="project" value="UniProtKB-UniRule"/>
</dbReference>
<dbReference type="GO" id="GO:0005737">
    <property type="term" value="C:cytoplasm"/>
    <property type="evidence" value="ECO:0007669"/>
    <property type="project" value="UniProtKB-SubCell"/>
</dbReference>
<proteinExistence type="inferred from homology"/>
<feature type="region of interest" description="Disordered" evidence="6">
    <location>
        <begin position="1"/>
        <end position="25"/>
    </location>
</feature>
<dbReference type="CDD" id="cd02440">
    <property type="entry name" value="AdoMet_MTases"/>
    <property type="match status" value="1"/>
</dbReference>
<gene>
    <name evidence="5" type="primary">EFM4</name>
    <name evidence="8" type="ORF">M427DRAFT_110397</name>
</gene>
<dbReference type="HAMAP" id="MF_03188">
    <property type="entry name" value="Methyltr_EFM4"/>
    <property type="match status" value="1"/>
</dbReference>
<evidence type="ECO:0000313" key="9">
    <source>
        <dbReference type="Proteomes" id="UP000070544"/>
    </source>
</evidence>
<dbReference type="InterPro" id="IPR026635">
    <property type="entry name" value="Efm4/METTL10"/>
</dbReference>
<comment type="function">
    <text evidence="5">S-adenosyl-L-methionine-dependent protein-lysine N-methyltransferase that mono- and dimethylates elongation factor 1-alpha at 'Lys-316'. May play a role in intracellular transport.</text>
</comment>
<dbReference type="GO" id="GO:0016279">
    <property type="term" value="F:protein-lysine N-methyltransferase activity"/>
    <property type="evidence" value="ECO:0007669"/>
    <property type="project" value="UniProtKB-UniRule"/>
</dbReference>
<evidence type="ECO:0000256" key="4">
    <source>
        <dbReference type="ARBA" id="ARBA00022691"/>
    </source>
</evidence>
<keyword evidence="2 5" id="KW-0489">Methyltransferase</keyword>
<evidence type="ECO:0000256" key="6">
    <source>
        <dbReference type="SAM" id="MobiDB-lite"/>
    </source>
</evidence>
<accession>A0A139ALF9</accession>
<reference evidence="8 9" key="1">
    <citation type="journal article" date="2015" name="Genome Biol. Evol.">
        <title>Phylogenomic analyses indicate that early fungi evolved digesting cell walls of algal ancestors of land plants.</title>
        <authorList>
            <person name="Chang Y."/>
            <person name="Wang S."/>
            <person name="Sekimoto S."/>
            <person name="Aerts A.L."/>
            <person name="Choi C."/>
            <person name="Clum A."/>
            <person name="LaButti K.M."/>
            <person name="Lindquist E.A."/>
            <person name="Yee Ngan C."/>
            <person name="Ohm R.A."/>
            <person name="Salamov A.A."/>
            <person name="Grigoriev I.V."/>
            <person name="Spatafora J.W."/>
            <person name="Berbee M.L."/>
        </authorList>
    </citation>
    <scope>NUCLEOTIDE SEQUENCE [LARGE SCALE GENOMIC DNA]</scope>
    <source>
        <strain evidence="8 9">JEL478</strain>
    </source>
</reference>
<dbReference type="STRING" id="1344416.A0A139ALF9"/>
<dbReference type="SUPFAM" id="SSF53335">
    <property type="entry name" value="S-adenosyl-L-methionine-dependent methyltransferases"/>
    <property type="match status" value="1"/>
</dbReference>
<dbReference type="OrthoDB" id="10069295at2759"/>
<evidence type="ECO:0000256" key="5">
    <source>
        <dbReference type="HAMAP-Rule" id="MF_03188"/>
    </source>
</evidence>
<dbReference type="Gene3D" id="3.40.50.150">
    <property type="entry name" value="Vaccinia Virus protein VP39"/>
    <property type="match status" value="1"/>
</dbReference>
<evidence type="ECO:0000256" key="2">
    <source>
        <dbReference type="ARBA" id="ARBA00022603"/>
    </source>
</evidence>
<sequence length="243" mass="26978">MTQNPSEGNLVANDGESFEPSELGTKQHWDSVYEREVQNYREIGDTGEAWFGEDAVDKMVSWTVKNVEKSHRIIDLGSGNGHLLLELASAGFLDLVGVDYSENAVTLASEVLSGTELPEGSKISYHVLDLTLDVDAKGEKSLSPEFRGTFDVAMDKGTYDAICLNPEIREGEEALRDRYFHVVGAVLKPDGQFLITSCNWTQEEIIEQAKRHGFQYHSHVKYPTIKFGGVEGQRICTVAFTKA</sequence>
<name>A0A139ALF9_GONPJ</name>